<evidence type="ECO:0000256" key="1">
    <source>
        <dbReference type="SAM" id="Phobius"/>
    </source>
</evidence>
<keyword evidence="1" id="KW-0812">Transmembrane</keyword>
<proteinExistence type="predicted"/>
<dbReference type="NCBIfam" id="NF045843">
    <property type="entry name" value="MAG2960_Ser_prot"/>
    <property type="match status" value="1"/>
</dbReference>
<gene>
    <name evidence="3" type="ordered locus">UPA3_0030</name>
</gene>
<keyword evidence="1" id="KW-0472">Membrane</keyword>
<dbReference type="InterPro" id="IPR022382">
    <property type="entry name" value="Mycoplasma_peptidase_DUF31"/>
</dbReference>
<organism evidence="3 4">
    <name type="scientific">Ureaplasma parvum serovar 3 (strain ATCC 27815 / 27 / NCTC 11736)</name>
    <dbReference type="NCBI Taxonomy" id="505682"/>
    <lineage>
        <taxon>Bacteria</taxon>
        <taxon>Bacillati</taxon>
        <taxon>Mycoplasmatota</taxon>
        <taxon>Mycoplasmoidales</taxon>
        <taxon>Mycoplasmoidaceae</taxon>
        <taxon>Ureaplasma</taxon>
    </lineage>
</organism>
<dbReference type="HOGENOM" id="CLU_372116_0_0_14"/>
<dbReference type="InterPro" id="IPR009003">
    <property type="entry name" value="Peptidase_S1_PA"/>
</dbReference>
<dbReference type="EMBL" id="CP000942">
    <property type="protein sequence ID" value="ACA33031.1"/>
    <property type="molecule type" value="Genomic_DNA"/>
</dbReference>
<feature type="transmembrane region" description="Helical" evidence="1">
    <location>
        <begin position="7"/>
        <end position="25"/>
    </location>
</feature>
<name>A0A2C9DYK9_UREP2</name>
<feature type="domain" description="DUF31" evidence="2">
    <location>
        <begin position="354"/>
        <end position="691"/>
    </location>
</feature>
<evidence type="ECO:0000313" key="3">
    <source>
        <dbReference type="EMBL" id="ACA33031.1"/>
    </source>
</evidence>
<dbReference type="AlphaFoldDB" id="A0A2C9DYK9"/>
<keyword evidence="1" id="KW-1133">Transmembrane helix</keyword>
<evidence type="ECO:0000313" key="4">
    <source>
        <dbReference type="Proteomes" id="UP000002162"/>
    </source>
</evidence>
<sequence>MNLKTKFFLKVISVIAPIVIIPTILANCAHINSNELDNAKTNLKGSVEVVNINPYKTKQMLASNINKEQINSYFIFIFNLIKTNQKIEEKILDKNDYEILNWAANDNDGTLGINIYIKTTKQSYLINTKPVFLTDKQNNYLQELKYKTPAVYSIDEILKFSNNPYNLIHNNPYYREQLLRAKIYFNQNEANVDDSKLYMNKIGYSEFGSDVQKRLENAFKIRYDEQNIYQINSPQILAKETKTLTSYIDKKTNNNYSINIELIKKLIQINPFGKLPKNFAQLINLIKKEEYPKFLTITKNESVDNIVVKDIYYRIIDRYAKLEFILEIYNKKTKQTVYLSANFNQKNSGLLKNEDYFQYIFDRTISLDLLTTKDGKNVELNSGTGWIVDRIIDDSLPKNKIKLLIATNNHVMGWSNLAISKDNRMKSRWFNKQEYINYLENNAGFISSNIYEDKDRYQYLLWGTAPLKSPVSNKYNSLSGISFSNLAKVYNITNQNFINRAWYIPQLSANGIKINENLRTWYQINQEDIKSIKNGTLDFVLVPMVFDIEDIKEKLPNYYKVLNTKDEANWYIGLGNSKKYLPQLQLFSGGYPGDVNPNSSAIVSWRGSKSYGSLIQAFDREIKNESILDYYGPKQINNIDGYQKVGEGYLNKLFNVGTRVITSDEIGDLGSGSSGSMIIDSNFNLVGIHFASLNSRAYGAPNDSMIGNLFVAQSQDLSGDIDVRAAVIKKLKAENIYTYKLNPKVSS</sequence>
<evidence type="ECO:0000259" key="2">
    <source>
        <dbReference type="Pfam" id="PF01732"/>
    </source>
</evidence>
<accession>A0A2C9DYK9</accession>
<dbReference type="RefSeq" id="WP_010891653.1">
    <property type="nucleotide sequence ID" value="NC_010503.1"/>
</dbReference>
<dbReference type="Proteomes" id="UP000002162">
    <property type="component" value="Chromosome"/>
</dbReference>
<reference evidence="3 4" key="1">
    <citation type="submission" date="2008-02" db="EMBL/GenBank/DDBJ databases">
        <title>Genome sequence of Ureaplasma parvum serovar 3.</title>
        <authorList>
            <person name="Methe B.A."/>
            <person name="Glass J."/>
            <person name="Waites K."/>
            <person name="Shrivastava S."/>
        </authorList>
    </citation>
    <scope>NUCLEOTIDE SEQUENCE [LARGE SCALE GENOMIC DNA]</scope>
    <source>
        <strain evidence="4">ATCC 27815 / 27 / NCTC 11736</strain>
    </source>
</reference>
<dbReference type="KEGG" id="upa:UPA3_0030"/>
<dbReference type="GeneID" id="29672753"/>
<protein>
    <recommendedName>
        <fullName evidence="2">DUF31 domain-containing protein</fullName>
    </recommendedName>
</protein>
<dbReference type="SUPFAM" id="SSF50494">
    <property type="entry name" value="Trypsin-like serine proteases"/>
    <property type="match status" value="1"/>
</dbReference>
<dbReference type="Pfam" id="PF01732">
    <property type="entry name" value="Mycop_pep_DUF31"/>
    <property type="match status" value="1"/>
</dbReference>